<accession>A0A8H7Z0Z1</accession>
<dbReference type="EMBL" id="JAEVHI010000002">
    <property type="protein sequence ID" value="KAG5299084.1"/>
    <property type="molecule type" value="Genomic_DNA"/>
</dbReference>
<sequence length="91" mass="10837">MTVEESWKAEYRRCLGARFTRFSPTTSFFLSRKTTSQMETCYRYQNTLPVGRDNEHRYSTSCVSSSFIRSHWKDISSASTRQIREHMRLLL</sequence>
<reference evidence="1 2" key="1">
    <citation type="submission" date="2021-01" db="EMBL/GenBank/DDBJ databases">
        <title>Chromosome-level genome assembly of a human fungal pathogen reveals clustering of transcriptionally co-regulated genes.</title>
        <authorList>
            <person name="Voorhies M."/>
            <person name="Cohen S."/>
            <person name="Shea T.P."/>
            <person name="Petrus S."/>
            <person name="Munoz J.F."/>
            <person name="Poplawski S."/>
            <person name="Goldman W.E."/>
            <person name="Michael T."/>
            <person name="Cuomo C.A."/>
            <person name="Sil A."/>
            <person name="Beyhan S."/>
        </authorList>
    </citation>
    <scope>NUCLEOTIDE SEQUENCE [LARGE SCALE GENOMIC DNA]</scope>
    <source>
        <strain evidence="1 2">G184AR</strain>
    </source>
</reference>
<dbReference type="VEuPathDB" id="FungiDB:I7I52_09272"/>
<name>A0A8H7Z0Z1_AJECA</name>
<dbReference type="AlphaFoldDB" id="A0A8H7Z0Z1"/>
<evidence type="ECO:0000313" key="2">
    <source>
        <dbReference type="Proteomes" id="UP000670092"/>
    </source>
</evidence>
<organism evidence="1 2">
    <name type="scientific">Ajellomyces capsulatus</name>
    <name type="common">Darling's disease fungus</name>
    <name type="synonym">Histoplasma capsulatum</name>
    <dbReference type="NCBI Taxonomy" id="5037"/>
    <lineage>
        <taxon>Eukaryota</taxon>
        <taxon>Fungi</taxon>
        <taxon>Dikarya</taxon>
        <taxon>Ascomycota</taxon>
        <taxon>Pezizomycotina</taxon>
        <taxon>Eurotiomycetes</taxon>
        <taxon>Eurotiomycetidae</taxon>
        <taxon>Onygenales</taxon>
        <taxon>Ajellomycetaceae</taxon>
        <taxon>Histoplasma</taxon>
    </lineage>
</organism>
<protein>
    <submittedName>
        <fullName evidence="1">Uncharacterized protein</fullName>
    </submittedName>
</protein>
<comment type="caution">
    <text evidence="1">The sequence shown here is derived from an EMBL/GenBank/DDBJ whole genome shotgun (WGS) entry which is preliminary data.</text>
</comment>
<dbReference type="Proteomes" id="UP000670092">
    <property type="component" value="Unassembled WGS sequence"/>
</dbReference>
<proteinExistence type="predicted"/>
<gene>
    <name evidence="1" type="ORF">I7I52_09272</name>
</gene>
<evidence type="ECO:0000313" key="1">
    <source>
        <dbReference type="EMBL" id="KAG5299084.1"/>
    </source>
</evidence>